<sequence length="269" mass="30824">MTKIDVMKKCTKCKEEKKFKDFIEKNSHCLDCRRDYQKQYKARKRLEDLAIYQLKSSAKNVYKRGQKNYIISPYENVSCGWNRIKEIVDDLSNDKKWMGDWRNQTAIFEKTGDNSDKPSIGRVGDIGNYTRDNIIVQSLKEGSIQANAKPCYMLEIRDKQFGNVKEFASIKDVKEYLKSVGVPVNACNNINTGKVHNLGNGLSIIIQTQNGTPQEYETAQYSIKVVHSKYLIDNTRGINDLLERKEHIIPINSLGLSFKRIQVGNQASA</sequence>
<dbReference type="AlphaFoldDB" id="A0A198AD77"/>
<dbReference type="RefSeq" id="WP_068664067.1">
    <property type="nucleotide sequence ID" value="NZ_LYPB01000061.1"/>
</dbReference>
<name>A0A198AD77_9BACL</name>
<dbReference type="EMBL" id="LYPB01000061">
    <property type="protein sequence ID" value="OAS18908.1"/>
    <property type="molecule type" value="Genomic_DNA"/>
</dbReference>
<organism evidence="1 2">
    <name type="scientific">Paenibacillus oryzisoli</name>
    <dbReference type="NCBI Taxonomy" id="1850517"/>
    <lineage>
        <taxon>Bacteria</taxon>
        <taxon>Bacillati</taxon>
        <taxon>Bacillota</taxon>
        <taxon>Bacilli</taxon>
        <taxon>Bacillales</taxon>
        <taxon>Paenibacillaceae</taxon>
        <taxon>Paenibacillus</taxon>
    </lineage>
</organism>
<proteinExistence type="predicted"/>
<accession>A0A198AD77</accession>
<protein>
    <submittedName>
        <fullName evidence="1">Uncharacterized protein</fullName>
    </submittedName>
</protein>
<dbReference type="STRING" id="1850517.A8708_32175"/>
<dbReference type="OrthoDB" id="2873040at2"/>
<keyword evidence="2" id="KW-1185">Reference proteome</keyword>
<evidence type="ECO:0000313" key="2">
    <source>
        <dbReference type="Proteomes" id="UP000078454"/>
    </source>
</evidence>
<reference evidence="1 2" key="1">
    <citation type="submission" date="2016-05" db="EMBL/GenBank/DDBJ databases">
        <title>Paenibacillus sp. 1ZS3-15 nov., isolated from the rhizosphere soil.</title>
        <authorList>
            <person name="Zhang X.X."/>
            <person name="Zhang J."/>
        </authorList>
    </citation>
    <scope>NUCLEOTIDE SEQUENCE [LARGE SCALE GENOMIC DNA]</scope>
    <source>
        <strain evidence="1 2">1ZS3-15</strain>
    </source>
</reference>
<comment type="caution">
    <text evidence="1">The sequence shown here is derived from an EMBL/GenBank/DDBJ whole genome shotgun (WGS) entry which is preliminary data.</text>
</comment>
<evidence type="ECO:0000313" key="1">
    <source>
        <dbReference type="EMBL" id="OAS18908.1"/>
    </source>
</evidence>
<gene>
    <name evidence="1" type="ORF">A8708_32175</name>
</gene>
<dbReference type="Proteomes" id="UP000078454">
    <property type="component" value="Unassembled WGS sequence"/>
</dbReference>